<keyword evidence="3" id="KW-1185">Reference proteome</keyword>
<accession>A0ABS5KAB0</accession>
<evidence type="ECO:0000313" key="2">
    <source>
        <dbReference type="EMBL" id="MBS2211448.1"/>
    </source>
</evidence>
<evidence type="ECO:0000313" key="3">
    <source>
        <dbReference type="Proteomes" id="UP000721861"/>
    </source>
</evidence>
<evidence type="ECO:0000256" key="1">
    <source>
        <dbReference type="SAM" id="MobiDB-lite"/>
    </source>
</evidence>
<sequence length="74" mass="8194">MYWKMNMLKVKRNTYRAPELKEYELDKDILLVMASPNDGTGPPDPGGGGGPPQPTAQQSSSSLQDNPFEENNLK</sequence>
<dbReference type="EMBL" id="JAGUCN010000008">
    <property type="protein sequence ID" value="MBS2211448.1"/>
    <property type="molecule type" value="Genomic_DNA"/>
</dbReference>
<dbReference type="RefSeq" id="WP_212227602.1">
    <property type="nucleotide sequence ID" value="NZ_JAGUCN010000008.1"/>
</dbReference>
<organism evidence="2 3">
    <name type="scientific">Carboxylicivirga mesophila</name>
    <dbReference type="NCBI Taxonomy" id="1166478"/>
    <lineage>
        <taxon>Bacteria</taxon>
        <taxon>Pseudomonadati</taxon>
        <taxon>Bacteroidota</taxon>
        <taxon>Bacteroidia</taxon>
        <taxon>Marinilabiliales</taxon>
        <taxon>Marinilabiliaceae</taxon>
        <taxon>Carboxylicivirga</taxon>
    </lineage>
</organism>
<proteinExistence type="predicted"/>
<name>A0ABS5KAB0_9BACT</name>
<dbReference type="Proteomes" id="UP000721861">
    <property type="component" value="Unassembled WGS sequence"/>
</dbReference>
<feature type="region of interest" description="Disordered" evidence="1">
    <location>
        <begin position="31"/>
        <end position="74"/>
    </location>
</feature>
<reference evidence="2 3" key="1">
    <citation type="journal article" date="2014" name="Int. J. Syst. Evol. Microbiol.">
        <title>Carboxylicivirga gen. nov. in the family Marinilabiliaceae with two novel species, Carboxylicivirga mesophila sp. nov. and Carboxylicivirga taeanensis sp. nov., and reclassification of Cytophaga fermentans as Saccharicrinis fermentans gen. nov., comb. nov.</title>
        <authorList>
            <person name="Yang S.H."/>
            <person name="Seo H.S."/>
            <person name="Woo J.H."/>
            <person name="Oh H.M."/>
            <person name="Jang H."/>
            <person name="Lee J.H."/>
            <person name="Kim S.J."/>
            <person name="Kwon K.K."/>
        </authorList>
    </citation>
    <scope>NUCLEOTIDE SEQUENCE [LARGE SCALE GENOMIC DNA]</scope>
    <source>
        <strain evidence="2 3">JCM 18290</strain>
    </source>
</reference>
<gene>
    <name evidence="2" type="ORF">KEM09_08555</name>
</gene>
<feature type="compositionally biased region" description="Polar residues" evidence="1">
    <location>
        <begin position="56"/>
        <end position="65"/>
    </location>
</feature>
<protein>
    <submittedName>
        <fullName evidence="2">Uncharacterized protein</fullName>
    </submittedName>
</protein>
<comment type="caution">
    <text evidence="2">The sequence shown here is derived from an EMBL/GenBank/DDBJ whole genome shotgun (WGS) entry which is preliminary data.</text>
</comment>